<gene>
    <name evidence="1" type="ORF">LEP1GSC116_4819</name>
</gene>
<evidence type="ECO:0000313" key="2">
    <source>
        <dbReference type="Proteomes" id="UP000012092"/>
    </source>
</evidence>
<dbReference type="Proteomes" id="UP000012092">
    <property type="component" value="Unassembled WGS sequence"/>
</dbReference>
<dbReference type="EMBL" id="AHNZ02000204">
    <property type="protein sequence ID" value="EMO06672.1"/>
    <property type="molecule type" value="Genomic_DNA"/>
</dbReference>
<name>M6REN5_LEPIR</name>
<comment type="caution">
    <text evidence="1">The sequence shown here is derived from an EMBL/GenBank/DDBJ whole genome shotgun (WGS) entry which is preliminary data.</text>
</comment>
<sequence length="37" mass="4536">MRLSKDNRFDSKKVPRIFNFKVKPGKARKNYKTFSRF</sequence>
<reference evidence="1 2" key="1">
    <citation type="submission" date="2013-01" db="EMBL/GenBank/DDBJ databases">
        <authorList>
            <person name="Harkins D.M."/>
            <person name="Durkin A.S."/>
            <person name="Brinkac L.M."/>
            <person name="Haft D.H."/>
            <person name="Selengut J.D."/>
            <person name="Sanka R."/>
            <person name="DePew J."/>
            <person name="Purushe J."/>
            <person name="Picardeau M."/>
            <person name="Werts C."/>
            <person name="Goarant C."/>
            <person name="Vinetz J.M."/>
            <person name="Sutton G.G."/>
            <person name="Nierman W.C."/>
            <person name="Fouts D.E."/>
        </authorList>
    </citation>
    <scope>NUCLEOTIDE SEQUENCE [LARGE SCALE GENOMIC DNA]</scope>
    <source>
        <strain evidence="1 2">Verdun HP</strain>
    </source>
</reference>
<evidence type="ECO:0000313" key="1">
    <source>
        <dbReference type="EMBL" id="EMO06672.1"/>
    </source>
</evidence>
<organism evidence="1 2">
    <name type="scientific">Leptospira interrogans serovar Icterohaemorrhagiae str. Verdun HP</name>
    <dbReference type="NCBI Taxonomy" id="1049910"/>
    <lineage>
        <taxon>Bacteria</taxon>
        <taxon>Pseudomonadati</taxon>
        <taxon>Spirochaetota</taxon>
        <taxon>Spirochaetia</taxon>
        <taxon>Leptospirales</taxon>
        <taxon>Leptospiraceae</taxon>
        <taxon>Leptospira</taxon>
    </lineage>
</organism>
<proteinExistence type="predicted"/>
<dbReference type="AlphaFoldDB" id="M6REN5"/>
<accession>M6REN5</accession>
<protein>
    <submittedName>
        <fullName evidence="1">Uncharacterized protein</fullName>
    </submittedName>
</protein>